<sequence length="424" mass="45713">MADTAGSSTGGGDAAEQQQQQQPEQTRQVPTDPAQIAASAISLPSGEQHQWRGRDVVFVDPLDSTVPYWWPAMIVPTEEIDATMGCTGLGPSEYLVKYFEDFKYSTVNGSELRLFDTSQVPYTDFAAKSPQFLKDKAIKSALSYMRTGLVHAKFQWKLWQTGSETLSLPFVLDTAISAATESNTVASAQADDATTMAVDEESDGSTLVTNLPQDPTSAVSTASGNPDGSADAAEAEAVIENRGGQQDEGDGNVSPNTTTPETASPPRQTQQQQQQQKQPTTRARRGRQPRVAANGTGTGPTTSTGTGRRGRPPLASKQNQSQNGAKHKRNSSAAVTSAGSGRRGPTVITDSMSMLAEESDNPSASVESSEIRRIVREMTDVQEEYRFFKELVKRAAKDLWSEMGNEWPPNLGSSTRFGKRRKLA</sequence>
<name>A0A9W8H705_9FUNG</name>
<feature type="compositionally biased region" description="Polar residues" evidence="1">
    <location>
        <begin position="253"/>
        <end position="262"/>
    </location>
</feature>
<dbReference type="EMBL" id="JANBUM010000248">
    <property type="protein sequence ID" value="KAJ2780474.1"/>
    <property type="molecule type" value="Genomic_DNA"/>
</dbReference>
<dbReference type="Pfam" id="PF00855">
    <property type="entry name" value="PWWP"/>
    <property type="match status" value="1"/>
</dbReference>
<evidence type="ECO:0000256" key="1">
    <source>
        <dbReference type="SAM" id="MobiDB-lite"/>
    </source>
</evidence>
<dbReference type="SUPFAM" id="SSF63748">
    <property type="entry name" value="Tudor/PWWP/MBT"/>
    <property type="match status" value="1"/>
</dbReference>
<feature type="compositionally biased region" description="Polar residues" evidence="1">
    <location>
        <begin position="204"/>
        <end position="226"/>
    </location>
</feature>
<dbReference type="OrthoDB" id="641149at2759"/>
<feature type="region of interest" description="Disordered" evidence="1">
    <location>
        <begin position="1"/>
        <end position="34"/>
    </location>
</feature>
<dbReference type="Proteomes" id="UP001140172">
    <property type="component" value="Unassembled WGS sequence"/>
</dbReference>
<proteinExistence type="predicted"/>
<dbReference type="InterPro" id="IPR000313">
    <property type="entry name" value="PWWP_dom"/>
</dbReference>
<comment type="caution">
    <text evidence="3">The sequence shown here is derived from an EMBL/GenBank/DDBJ whole genome shotgun (WGS) entry which is preliminary data.</text>
</comment>
<organism evidence="3 4">
    <name type="scientific">Coemansia interrupta</name>
    <dbReference type="NCBI Taxonomy" id="1126814"/>
    <lineage>
        <taxon>Eukaryota</taxon>
        <taxon>Fungi</taxon>
        <taxon>Fungi incertae sedis</taxon>
        <taxon>Zoopagomycota</taxon>
        <taxon>Kickxellomycotina</taxon>
        <taxon>Kickxellomycetes</taxon>
        <taxon>Kickxellales</taxon>
        <taxon>Kickxellaceae</taxon>
        <taxon>Coemansia</taxon>
    </lineage>
</organism>
<accession>A0A9W8H705</accession>
<dbReference type="Gene3D" id="2.30.30.140">
    <property type="match status" value="1"/>
</dbReference>
<feature type="domain" description="PWWP" evidence="2">
    <location>
        <begin position="69"/>
        <end position="126"/>
    </location>
</feature>
<reference evidence="3" key="1">
    <citation type="submission" date="2022-07" db="EMBL/GenBank/DDBJ databases">
        <title>Phylogenomic reconstructions and comparative analyses of Kickxellomycotina fungi.</title>
        <authorList>
            <person name="Reynolds N.K."/>
            <person name="Stajich J.E."/>
            <person name="Barry K."/>
            <person name="Grigoriev I.V."/>
            <person name="Crous P."/>
            <person name="Smith M.E."/>
        </authorList>
    </citation>
    <scope>NUCLEOTIDE SEQUENCE</scope>
    <source>
        <strain evidence="3">BCRC 34489</strain>
    </source>
</reference>
<evidence type="ECO:0000313" key="4">
    <source>
        <dbReference type="Proteomes" id="UP001140172"/>
    </source>
</evidence>
<dbReference type="CDD" id="cd05162">
    <property type="entry name" value="PWWP"/>
    <property type="match status" value="1"/>
</dbReference>
<evidence type="ECO:0000259" key="2">
    <source>
        <dbReference type="Pfam" id="PF00855"/>
    </source>
</evidence>
<protein>
    <recommendedName>
        <fullName evidence="2">PWWP domain-containing protein</fullName>
    </recommendedName>
</protein>
<dbReference type="AlphaFoldDB" id="A0A9W8H705"/>
<keyword evidence="4" id="KW-1185">Reference proteome</keyword>
<feature type="compositionally biased region" description="Low complexity" evidence="1">
    <location>
        <begin position="14"/>
        <end position="28"/>
    </location>
</feature>
<gene>
    <name evidence="3" type="ORF">GGI15_003531</name>
</gene>
<feature type="region of interest" description="Disordered" evidence="1">
    <location>
        <begin position="402"/>
        <end position="424"/>
    </location>
</feature>
<feature type="region of interest" description="Disordered" evidence="1">
    <location>
        <begin position="197"/>
        <end position="370"/>
    </location>
</feature>
<feature type="compositionally biased region" description="Low complexity" evidence="1">
    <location>
        <begin position="265"/>
        <end position="281"/>
    </location>
</feature>
<evidence type="ECO:0000313" key="3">
    <source>
        <dbReference type="EMBL" id="KAJ2780474.1"/>
    </source>
</evidence>